<comment type="caution">
    <text evidence="2">The sequence shown here is derived from an EMBL/GenBank/DDBJ whole genome shotgun (WGS) entry which is preliminary data.</text>
</comment>
<proteinExistence type="predicted"/>
<evidence type="ECO:0000313" key="3">
    <source>
        <dbReference type="Proteomes" id="UP000315252"/>
    </source>
</evidence>
<dbReference type="Pfam" id="PF05721">
    <property type="entry name" value="PhyH"/>
    <property type="match status" value="1"/>
</dbReference>
<reference evidence="2 3" key="1">
    <citation type="submission" date="2019-06" db="EMBL/GenBank/DDBJ databases">
        <title>Whole genome sequence for Rhodospirillaceae sp. R148.</title>
        <authorList>
            <person name="Wang G."/>
        </authorList>
    </citation>
    <scope>NUCLEOTIDE SEQUENCE [LARGE SCALE GENOMIC DNA]</scope>
    <source>
        <strain evidence="2 3">R148</strain>
    </source>
</reference>
<protein>
    <submittedName>
        <fullName evidence="2">Phytanoyl-CoA dioxygenase family protein</fullName>
    </submittedName>
</protein>
<name>A0A545T5K4_9PROT</name>
<dbReference type="EMBL" id="VHSH01000012">
    <property type="protein sequence ID" value="TQV72530.1"/>
    <property type="molecule type" value="Genomic_DNA"/>
</dbReference>
<gene>
    <name evidence="2" type="ORF">FKG95_26040</name>
</gene>
<evidence type="ECO:0000313" key="2">
    <source>
        <dbReference type="EMBL" id="TQV72530.1"/>
    </source>
</evidence>
<dbReference type="OrthoDB" id="9791262at2"/>
<dbReference type="Gene3D" id="2.60.120.620">
    <property type="entry name" value="q2cbj1_9rhob like domain"/>
    <property type="match status" value="1"/>
</dbReference>
<dbReference type="Proteomes" id="UP000315252">
    <property type="component" value="Unassembled WGS sequence"/>
</dbReference>
<comment type="cofactor">
    <cofactor evidence="1">
        <name>Fe(2+)</name>
        <dbReference type="ChEBI" id="CHEBI:29033"/>
    </cofactor>
</comment>
<dbReference type="PANTHER" id="PTHR20883:SF48">
    <property type="entry name" value="ECTOINE DIOXYGENASE"/>
    <property type="match status" value="1"/>
</dbReference>
<dbReference type="AlphaFoldDB" id="A0A545T5K4"/>
<accession>A0A545T5K4</accession>
<keyword evidence="2" id="KW-0223">Dioxygenase</keyword>
<evidence type="ECO:0000256" key="1">
    <source>
        <dbReference type="ARBA" id="ARBA00001954"/>
    </source>
</evidence>
<dbReference type="PANTHER" id="PTHR20883">
    <property type="entry name" value="PHYTANOYL-COA DIOXYGENASE DOMAIN CONTAINING 1"/>
    <property type="match status" value="1"/>
</dbReference>
<organism evidence="2 3">
    <name type="scientific">Denitrobaculum tricleocarpae</name>
    <dbReference type="NCBI Taxonomy" id="2591009"/>
    <lineage>
        <taxon>Bacteria</taxon>
        <taxon>Pseudomonadati</taxon>
        <taxon>Pseudomonadota</taxon>
        <taxon>Alphaproteobacteria</taxon>
        <taxon>Rhodospirillales</taxon>
        <taxon>Rhodospirillaceae</taxon>
        <taxon>Denitrobaculum</taxon>
    </lineage>
</organism>
<dbReference type="InterPro" id="IPR008775">
    <property type="entry name" value="Phytyl_CoA_dOase-like"/>
</dbReference>
<dbReference type="GO" id="GO:0016706">
    <property type="term" value="F:2-oxoglutarate-dependent dioxygenase activity"/>
    <property type="evidence" value="ECO:0007669"/>
    <property type="project" value="UniProtKB-ARBA"/>
</dbReference>
<keyword evidence="3" id="KW-1185">Reference proteome</keyword>
<dbReference type="GO" id="GO:0005506">
    <property type="term" value="F:iron ion binding"/>
    <property type="evidence" value="ECO:0007669"/>
    <property type="project" value="UniProtKB-ARBA"/>
</dbReference>
<keyword evidence="2" id="KW-0560">Oxidoreductase</keyword>
<dbReference type="SUPFAM" id="SSF51197">
    <property type="entry name" value="Clavaminate synthase-like"/>
    <property type="match status" value="1"/>
</dbReference>
<sequence>MFRRGPVAFEVSDYHENGFAAPIRVLGDAETGVLRDEVARLRREHPSDAGQFLGTNCHLLLPSFYDLALSEKVLDAVEAVLGPNLLVWSSGFFLKDPGDEKFVSWHQDSTYWGLEPPEITTAWIALTPSVPESGCLRVVPGSHTQGQVAHVDSFAETNMLSRGQEIAVDVTEDEAQDIELQPGEMSLHHVRLVHGSEPNRARYPRVGFAVRYIPTHVRQNGGRTFAVLARGRDDYRHFDSPPRPDAALSPTAWDTHQESLRRTNAILMATAAQETAAPGHRLKGVD</sequence>